<accession>A0A8W7K833</accession>
<keyword evidence="2 6" id="KW-0812">Transmembrane</keyword>
<feature type="compositionally biased region" description="Low complexity" evidence="5">
    <location>
        <begin position="339"/>
        <end position="356"/>
    </location>
</feature>
<reference evidence="7" key="2">
    <citation type="submission" date="2022-08" db="UniProtKB">
        <authorList>
            <consortium name="EnsemblMetazoa"/>
        </authorList>
    </citation>
    <scope>IDENTIFICATION</scope>
    <source>
        <strain evidence="7">STECLA/ALBI9_A</strain>
    </source>
</reference>
<sequence>MSAKVSCFVRLSSMMSQQCANGGLRCSSAVVPAQISHRIRGARSVASFSPTLIPSSMTPQYLLQSSSGRKDARRGRDLLGTNHAAVAASGSFFPRSNSLARAYTQAASTLTREQLHDLVYRLNEDERELLMNTLKQFESNKVKAKFEGQLAATVWRSRFGRPSKLKPVLGDVDPTGSYCAVPEDWLQKKFAETVPPPATSDLMKLGLVNALPFIGFGFLDNFTMIIAGDYIEHTLGLFMCISTMAAAALGNTISDVIGIGSAFYVEKIAEMSGVKPPKMSPIQLEMKCSRRAANLGRVLGITIGCLLGMCPLLFMNEDKEKDKDKEKGKVAKAKDTKQQEQQQQQDDAMVVAVADK</sequence>
<dbReference type="PANTHER" id="PTHR21706:SF15">
    <property type="entry name" value="TRANSMEMBRANE PROTEIN 65"/>
    <property type="match status" value="1"/>
</dbReference>
<keyword evidence="8" id="KW-1185">Reference proteome</keyword>
<dbReference type="GO" id="GO:0016020">
    <property type="term" value="C:membrane"/>
    <property type="evidence" value="ECO:0007669"/>
    <property type="project" value="UniProtKB-SubCell"/>
</dbReference>
<reference evidence="7 8" key="1">
    <citation type="journal article" date="2017" name="G3 (Bethesda)">
        <title>The Physical Genome Mapping of Anopheles albimanus Corrected Scaffold Misassemblies and Identified Interarm Rearrangements in Genus Anopheles.</title>
        <authorList>
            <person name="Artemov G.N."/>
            <person name="Peery A.N."/>
            <person name="Jiang X."/>
            <person name="Tu Z."/>
            <person name="Stegniy V.N."/>
            <person name="Sharakhova M.V."/>
            <person name="Sharakhov I.V."/>
        </authorList>
    </citation>
    <scope>NUCLEOTIDE SEQUENCE [LARGE SCALE GENOMIC DNA]</scope>
    <source>
        <strain evidence="7 8">ALBI9_A</strain>
    </source>
</reference>
<name>A0A8W7K833_ANOAL</name>
<proteinExistence type="predicted"/>
<evidence type="ECO:0000256" key="3">
    <source>
        <dbReference type="ARBA" id="ARBA00022989"/>
    </source>
</evidence>
<organism evidence="7 8">
    <name type="scientific">Anopheles albimanus</name>
    <name type="common">New world malaria mosquito</name>
    <dbReference type="NCBI Taxonomy" id="7167"/>
    <lineage>
        <taxon>Eukaryota</taxon>
        <taxon>Metazoa</taxon>
        <taxon>Ecdysozoa</taxon>
        <taxon>Arthropoda</taxon>
        <taxon>Hexapoda</taxon>
        <taxon>Insecta</taxon>
        <taxon>Pterygota</taxon>
        <taxon>Neoptera</taxon>
        <taxon>Endopterygota</taxon>
        <taxon>Diptera</taxon>
        <taxon>Nematocera</taxon>
        <taxon>Culicoidea</taxon>
        <taxon>Culicidae</taxon>
        <taxon>Anophelinae</taxon>
        <taxon>Anopheles</taxon>
    </lineage>
</organism>
<dbReference type="Proteomes" id="UP000069272">
    <property type="component" value="Chromosome 2L"/>
</dbReference>
<protein>
    <recommendedName>
        <fullName evidence="9">Transmembrane protein 65</fullName>
    </recommendedName>
</protein>
<evidence type="ECO:0008006" key="9">
    <source>
        <dbReference type="Google" id="ProtNLM"/>
    </source>
</evidence>
<dbReference type="EnsemblMetazoa" id="AALB016237-RA">
    <property type="protein sequence ID" value="AALB016237-PA"/>
    <property type="gene ID" value="AALB016237"/>
</dbReference>
<evidence type="ECO:0000256" key="5">
    <source>
        <dbReference type="SAM" id="MobiDB-lite"/>
    </source>
</evidence>
<dbReference type="PANTHER" id="PTHR21706">
    <property type="entry name" value="TRANSMEMBRANE PROTEIN 65"/>
    <property type="match status" value="1"/>
</dbReference>
<keyword evidence="4 6" id="KW-0472">Membrane</keyword>
<evidence type="ECO:0000256" key="4">
    <source>
        <dbReference type="ARBA" id="ARBA00023136"/>
    </source>
</evidence>
<evidence type="ECO:0000256" key="1">
    <source>
        <dbReference type="ARBA" id="ARBA00004141"/>
    </source>
</evidence>
<feature type="transmembrane region" description="Helical" evidence="6">
    <location>
        <begin position="295"/>
        <end position="315"/>
    </location>
</feature>
<evidence type="ECO:0000256" key="6">
    <source>
        <dbReference type="SAM" id="Phobius"/>
    </source>
</evidence>
<dbReference type="InterPro" id="IPR019537">
    <property type="entry name" value="TMEM65"/>
</dbReference>
<comment type="subcellular location">
    <subcellularLocation>
        <location evidence="1">Membrane</location>
        <topology evidence="1">Multi-pass membrane protein</topology>
    </subcellularLocation>
</comment>
<evidence type="ECO:0000256" key="2">
    <source>
        <dbReference type="ARBA" id="ARBA00022692"/>
    </source>
</evidence>
<evidence type="ECO:0000313" key="8">
    <source>
        <dbReference type="Proteomes" id="UP000069272"/>
    </source>
</evidence>
<feature type="region of interest" description="Disordered" evidence="5">
    <location>
        <begin position="321"/>
        <end position="356"/>
    </location>
</feature>
<evidence type="ECO:0000313" key="7">
    <source>
        <dbReference type="EnsemblMetazoa" id="AALB016237-PA"/>
    </source>
</evidence>
<keyword evidence="3 6" id="KW-1133">Transmembrane helix</keyword>
<feature type="compositionally biased region" description="Basic and acidic residues" evidence="5">
    <location>
        <begin position="321"/>
        <end position="338"/>
    </location>
</feature>
<dbReference type="GO" id="GO:0005739">
    <property type="term" value="C:mitochondrion"/>
    <property type="evidence" value="ECO:0007669"/>
    <property type="project" value="TreeGrafter"/>
</dbReference>
<dbReference type="AlphaFoldDB" id="A0A8W7K833"/>
<dbReference type="Pfam" id="PF10507">
    <property type="entry name" value="TMEM65"/>
    <property type="match status" value="1"/>
</dbReference>